<dbReference type="InterPro" id="IPR000884">
    <property type="entry name" value="TSP1_rpt"/>
</dbReference>
<reference evidence="1" key="1">
    <citation type="submission" date="2020-11" db="EMBL/GenBank/DDBJ databases">
        <authorList>
            <person name="Whiteford S."/>
        </authorList>
    </citation>
    <scope>NUCLEOTIDE SEQUENCE</scope>
</reference>
<evidence type="ECO:0000313" key="1">
    <source>
        <dbReference type="EMBL" id="CAG9138298.1"/>
    </source>
</evidence>
<protein>
    <submittedName>
        <fullName evidence="1">(diamondback moth) hypothetical protein</fullName>
    </submittedName>
</protein>
<comment type="caution">
    <text evidence="1">The sequence shown here is derived from an EMBL/GenBank/DDBJ whole genome shotgun (WGS) entry which is preliminary data.</text>
</comment>
<dbReference type="SMART" id="SM00209">
    <property type="entry name" value="TSP1"/>
    <property type="match status" value="1"/>
</dbReference>
<name>A0A8S4GHC5_PLUXY</name>
<accession>A0A8S4GHC5</accession>
<dbReference type="Pfam" id="PF00090">
    <property type="entry name" value="TSP_1"/>
    <property type="match status" value="1"/>
</dbReference>
<dbReference type="Gene3D" id="2.20.100.10">
    <property type="entry name" value="Thrombospondin type-1 (TSP1) repeat"/>
    <property type="match status" value="1"/>
</dbReference>
<dbReference type="SUPFAM" id="SSF82895">
    <property type="entry name" value="TSP-1 type 1 repeat"/>
    <property type="match status" value="1"/>
</dbReference>
<keyword evidence="2" id="KW-1185">Reference proteome</keyword>
<organism evidence="1 2">
    <name type="scientific">Plutella xylostella</name>
    <name type="common">Diamondback moth</name>
    <name type="synonym">Plutella maculipennis</name>
    <dbReference type="NCBI Taxonomy" id="51655"/>
    <lineage>
        <taxon>Eukaryota</taxon>
        <taxon>Metazoa</taxon>
        <taxon>Ecdysozoa</taxon>
        <taxon>Arthropoda</taxon>
        <taxon>Hexapoda</taxon>
        <taxon>Insecta</taxon>
        <taxon>Pterygota</taxon>
        <taxon>Neoptera</taxon>
        <taxon>Endopterygota</taxon>
        <taxon>Lepidoptera</taxon>
        <taxon>Glossata</taxon>
        <taxon>Ditrysia</taxon>
        <taxon>Yponomeutoidea</taxon>
        <taxon>Plutellidae</taxon>
        <taxon>Plutella</taxon>
    </lineage>
</organism>
<dbReference type="InterPro" id="IPR036383">
    <property type="entry name" value="TSP1_rpt_sf"/>
</dbReference>
<gene>
    <name evidence="1" type="ORF">PLXY2_LOCUS16551</name>
</gene>
<evidence type="ECO:0000313" key="2">
    <source>
        <dbReference type="Proteomes" id="UP000653454"/>
    </source>
</evidence>
<proteinExistence type="predicted"/>
<dbReference type="EMBL" id="CAJHNJ030000558">
    <property type="protein sequence ID" value="CAG9138298.1"/>
    <property type="molecule type" value="Genomic_DNA"/>
</dbReference>
<dbReference type="AlphaFoldDB" id="A0A8S4GHC5"/>
<dbReference type="PROSITE" id="PS50092">
    <property type="entry name" value="TSP1"/>
    <property type="match status" value="1"/>
</dbReference>
<sequence length="102" mass="11002">MGDPRRDAPLVPAHIFLPKLRSSGLTLTDEVSPTATDDEGPLSRRKIWSRWSKWAACSASCGGGAAVRRRRCVAGRCAEGELEEQRRACAMAPCPGATADYD</sequence>
<dbReference type="Proteomes" id="UP000653454">
    <property type="component" value="Unassembled WGS sequence"/>
</dbReference>